<dbReference type="GO" id="GO:0022625">
    <property type="term" value="C:cytosolic large ribosomal subunit"/>
    <property type="evidence" value="ECO:0007669"/>
    <property type="project" value="TreeGrafter"/>
</dbReference>
<dbReference type="SUPFAM" id="SSF64263">
    <property type="entry name" value="Prokaryotic ribosomal protein L17"/>
    <property type="match status" value="1"/>
</dbReference>
<evidence type="ECO:0000256" key="2">
    <source>
        <dbReference type="ARBA" id="ARBA00022980"/>
    </source>
</evidence>
<dbReference type="FunFam" id="3.90.1030.10:FF:000001">
    <property type="entry name" value="50S ribosomal protein L17"/>
    <property type="match status" value="1"/>
</dbReference>
<dbReference type="PANTHER" id="PTHR14413">
    <property type="entry name" value="RIBOSOMAL PROTEIN L17"/>
    <property type="match status" value="1"/>
</dbReference>
<dbReference type="RefSeq" id="WP_133793894.1">
    <property type="nucleotide sequence ID" value="NZ_SOCA01000002.1"/>
</dbReference>
<dbReference type="InterPro" id="IPR000456">
    <property type="entry name" value="Ribosomal_bL17"/>
</dbReference>
<reference evidence="7 8" key="1">
    <citation type="submission" date="2019-03" db="EMBL/GenBank/DDBJ databases">
        <title>Genomic Encyclopedia of Archaeal and Bacterial Type Strains, Phase II (KMG-II): from individual species to whole genera.</title>
        <authorList>
            <person name="Goeker M."/>
        </authorList>
    </citation>
    <scope>NUCLEOTIDE SEQUENCE [LARGE SCALE GENOMIC DNA]</scope>
    <source>
        <strain evidence="7 8">ATCC 25309</strain>
    </source>
</reference>
<dbReference type="PROSITE" id="PS01167">
    <property type="entry name" value="RIBOSOMAL_L17"/>
    <property type="match status" value="1"/>
</dbReference>
<keyword evidence="3 4" id="KW-0687">Ribonucleoprotein</keyword>
<dbReference type="EMBL" id="SOCA01000002">
    <property type="protein sequence ID" value="TDU72772.1"/>
    <property type="molecule type" value="Genomic_DNA"/>
</dbReference>
<evidence type="ECO:0000256" key="6">
    <source>
        <dbReference type="SAM" id="MobiDB-lite"/>
    </source>
</evidence>
<evidence type="ECO:0000256" key="1">
    <source>
        <dbReference type="ARBA" id="ARBA00008777"/>
    </source>
</evidence>
<keyword evidence="8" id="KW-1185">Reference proteome</keyword>
<feature type="compositionally biased region" description="Low complexity" evidence="6">
    <location>
        <begin position="132"/>
        <end position="141"/>
    </location>
</feature>
<evidence type="ECO:0000313" key="8">
    <source>
        <dbReference type="Proteomes" id="UP000295662"/>
    </source>
</evidence>
<dbReference type="InterPro" id="IPR047859">
    <property type="entry name" value="Ribosomal_bL17_CS"/>
</dbReference>
<organism evidence="7 8">
    <name type="scientific">Prosthecobacter fusiformis</name>
    <dbReference type="NCBI Taxonomy" id="48464"/>
    <lineage>
        <taxon>Bacteria</taxon>
        <taxon>Pseudomonadati</taxon>
        <taxon>Verrucomicrobiota</taxon>
        <taxon>Verrucomicrobiia</taxon>
        <taxon>Verrucomicrobiales</taxon>
        <taxon>Verrucomicrobiaceae</taxon>
        <taxon>Prosthecobacter</taxon>
    </lineage>
</organism>
<dbReference type="Proteomes" id="UP000295662">
    <property type="component" value="Unassembled WGS sequence"/>
</dbReference>
<comment type="caution">
    <text evidence="7">The sequence shown here is derived from an EMBL/GenBank/DDBJ whole genome shotgun (WGS) entry which is preliminary data.</text>
</comment>
<dbReference type="GO" id="GO:0006412">
    <property type="term" value="P:translation"/>
    <property type="evidence" value="ECO:0007669"/>
    <property type="project" value="UniProtKB-UniRule"/>
</dbReference>
<sequence length="161" mass="17714">MKHGRKVPKLQRDASHRKALLANLVCALVEHRRIRTTLAKAKAVRPLAEKMVTLGKRGDLHARRTAISELRQPGTVKKLFEEIAPASKERQGGYTRITKLGQRRSDSAPMAFIEWVDSFVLPSAKVEEAEAEVVSAEAPAAEDAEPKAKRASKKKAEAAAE</sequence>
<accession>A0A4R7S325</accession>
<dbReference type="PANTHER" id="PTHR14413:SF16">
    <property type="entry name" value="LARGE RIBOSOMAL SUBUNIT PROTEIN BL17M"/>
    <property type="match status" value="1"/>
</dbReference>
<proteinExistence type="inferred from homology"/>
<evidence type="ECO:0000256" key="4">
    <source>
        <dbReference type="HAMAP-Rule" id="MF_01368"/>
    </source>
</evidence>
<gene>
    <name evidence="4" type="primary">rplQ</name>
    <name evidence="7" type="ORF">EI77_01237</name>
</gene>
<feature type="compositionally biased region" description="Basic and acidic residues" evidence="6">
    <location>
        <begin position="144"/>
        <end position="161"/>
    </location>
</feature>
<comment type="subunit">
    <text evidence="4">Part of the 50S ribosomal subunit. Contacts protein L32.</text>
</comment>
<dbReference type="Gene3D" id="3.90.1030.10">
    <property type="entry name" value="Ribosomal protein L17"/>
    <property type="match status" value="1"/>
</dbReference>
<evidence type="ECO:0000256" key="5">
    <source>
        <dbReference type="RuleBase" id="RU000660"/>
    </source>
</evidence>
<keyword evidence="2 4" id="KW-0689">Ribosomal protein</keyword>
<dbReference type="Pfam" id="PF01196">
    <property type="entry name" value="Ribosomal_L17"/>
    <property type="match status" value="1"/>
</dbReference>
<dbReference type="OrthoDB" id="9809073at2"/>
<feature type="region of interest" description="Disordered" evidence="6">
    <location>
        <begin position="131"/>
        <end position="161"/>
    </location>
</feature>
<protein>
    <recommendedName>
        <fullName evidence="4">Large ribosomal subunit protein bL17</fullName>
    </recommendedName>
</protein>
<dbReference type="AlphaFoldDB" id="A0A4R7S325"/>
<dbReference type="GO" id="GO:0003735">
    <property type="term" value="F:structural constituent of ribosome"/>
    <property type="evidence" value="ECO:0007669"/>
    <property type="project" value="InterPro"/>
</dbReference>
<dbReference type="InterPro" id="IPR036373">
    <property type="entry name" value="Ribosomal_bL17_sf"/>
</dbReference>
<evidence type="ECO:0000313" key="7">
    <source>
        <dbReference type="EMBL" id="TDU72772.1"/>
    </source>
</evidence>
<dbReference type="NCBIfam" id="TIGR00059">
    <property type="entry name" value="L17"/>
    <property type="match status" value="1"/>
</dbReference>
<comment type="similarity">
    <text evidence="1 4 5">Belongs to the bacterial ribosomal protein bL17 family.</text>
</comment>
<name>A0A4R7S325_9BACT</name>
<dbReference type="HAMAP" id="MF_01368">
    <property type="entry name" value="Ribosomal_bL17"/>
    <property type="match status" value="1"/>
</dbReference>
<evidence type="ECO:0000256" key="3">
    <source>
        <dbReference type="ARBA" id="ARBA00023274"/>
    </source>
</evidence>